<protein>
    <recommendedName>
        <fullName evidence="1">Transglutaminase-like domain-containing protein</fullName>
    </recommendedName>
</protein>
<dbReference type="PANTHER" id="PTHR46333">
    <property type="entry name" value="CYTOKINESIS PROTEIN 3"/>
    <property type="match status" value="1"/>
</dbReference>
<dbReference type="Pfam" id="PF01841">
    <property type="entry name" value="Transglut_core"/>
    <property type="match status" value="1"/>
</dbReference>
<dbReference type="Proteomes" id="UP000431264">
    <property type="component" value="Unassembled WGS sequence"/>
</dbReference>
<dbReference type="AlphaFoldDB" id="A0A6I4ISS4"/>
<dbReference type="InterPro" id="IPR052557">
    <property type="entry name" value="CAP/Cytokinesis_protein"/>
</dbReference>
<comment type="caution">
    <text evidence="2">The sequence shown here is derived from an EMBL/GenBank/DDBJ whole genome shotgun (WGS) entry which is preliminary data.</text>
</comment>
<name>A0A6I4ISS4_9FLAO</name>
<evidence type="ECO:0000259" key="1">
    <source>
        <dbReference type="SMART" id="SM00460"/>
    </source>
</evidence>
<organism evidence="2 3">
    <name type="scientific">Flavobacterium profundi</name>
    <dbReference type="NCBI Taxonomy" id="1774945"/>
    <lineage>
        <taxon>Bacteria</taxon>
        <taxon>Pseudomonadati</taxon>
        <taxon>Bacteroidota</taxon>
        <taxon>Flavobacteriia</taxon>
        <taxon>Flavobacteriales</taxon>
        <taxon>Flavobacteriaceae</taxon>
        <taxon>Flavobacterium</taxon>
    </lineage>
</organism>
<sequence length="338" mass="39357">MIKKGVVWILLYLPCMLIAQLSDFKTIDLTKADNIAEQYQGASLESLPILSYNLTNSLTTDVEKFRAIYTWVCKNIENDYYAFVKNKNGRQKLRKDSIKLRNWNISFSKKTFEKLKKEKKTVCTGYAYLIQEMAQFAGLKCEIINGYGRTAEYNIKKLTQPNHSWNAVYLNNKWYLCDATWSAGFYDINTNRFISNYNDTYFLTDPILFSKNHYPIDSKWLLTNSKGVIENFINGPIVYNSTHTHGVIAIQPKTLQIECKRGEEMTFYLQDSKPIEISYLSAELVSGSYRKANEITVTRLDNQLLEIKTTFQTKGTYDLHFKLNETYLITYKITIKKE</sequence>
<dbReference type="OrthoDB" id="9788327at2"/>
<dbReference type="InterPro" id="IPR038765">
    <property type="entry name" value="Papain-like_cys_pep_sf"/>
</dbReference>
<dbReference type="GO" id="GO:0005737">
    <property type="term" value="C:cytoplasm"/>
    <property type="evidence" value="ECO:0007669"/>
    <property type="project" value="TreeGrafter"/>
</dbReference>
<gene>
    <name evidence="2" type="ORF">GOQ30_11000</name>
</gene>
<proteinExistence type="predicted"/>
<dbReference type="SUPFAM" id="SSF54001">
    <property type="entry name" value="Cysteine proteinases"/>
    <property type="match status" value="1"/>
</dbReference>
<evidence type="ECO:0000313" key="2">
    <source>
        <dbReference type="EMBL" id="MVO09687.1"/>
    </source>
</evidence>
<keyword evidence="3" id="KW-1185">Reference proteome</keyword>
<accession>A0A6I4ISS4</accession>
<dbReference type="SMART" id="SM00460">
    <property type="entry name" value="TGc"/>
    <property type="match status" value="1"/>
</dbReference>
<dbReference type="RefSeq" id="WP_140998067.1">
    <property type="nucleotide sequence ID" value="NZ_VDCZ01000008.1"/>
</dbReference>
<dbReference type="EMBL" id="WQLW01000008">
    <property type="protein sequence ID" value="MVO09687.1"/>
    <property type="molecule type" value="Genomic_DNA"/>
</dbReference>
<evidence type="ECO:0000313" key="3">
    <source>
        <dbReference type="Proteomes" id="UP000431264"/>
    </source>
</evidence>
<reference evidence="3" key="1">
    <citation type="submission" date="2019-05" db="EMBL/GenBank/DDBJ databases">
        <title>Flavobacterium profundi sp. nov., isolated from a deep-sea seamount.</title>
        <authorList>
            <person name="Zhang D.-C."/>
        </authorList>
    </citation>
    <scope>NUCLEOTIDE SEQUENCE [LARGE SCALE GENOMIC DNA]</scope>
    <source>
        <strain evidence="3">TP390</strain>
    </source>
</reference>
<feature type="domain" description="Transglutaminase-like" evidence="1">
    <location>
        <begin position="115"/>
        <end position="181"/>
    </location>
</feature>
<dbReference type="InterPro" id="IPR002931">
    <property type="entry name" value="Transglutaminase-like"/>
</dbReference>
<dbReference type="Gene3D" id="3.10.620.30">
    <property type="match status" value="1"/>
</dbReference>
<dbReference type="PANTHER" id="PTHR46333:SF2">
    <property type="entry name" value="CYTOKINESIS PROTEIN 3"/>
    <property type="match status" value="1"/>
</dbReference>